<evidence type="ECO:0008006" key="3">
    <source>
        <dbReference type="Google" id="ProtNLM"/>
    </source>
</evidence>
<dbReference type="GO" id="GO:0008781">
    <property type="term" value="F:N-acylneuraminate cytidylyltransferase activity"/>
    <property type="evidence" value="ECO:0007669"/>
    <property type="project" value="TreeGrafter"/>
</dbReference>
<proteinExistence type="predicted"/>
<dbReference type="PANTHER" id="PTHR21485:SF6">
    <property type="entry name" value="N-ACYLNEURAMINATE CYTIDYLYLTRANSFERASE-RELATED"/>
    <property type="match status" value="1"/>
</dbReference>
<dbReference type="CDD" id="cd02513">
    <property type="entry name" value="CMP-NeuAc_Synthase"/>
    <property type="match status" value="1"/>
</dbReference>
<sequence length="229" mass="25192">MVNDQKVLAVIPARGGSKGVPGKNIRPLGGKPLLAWSVEAARESRYIDRLILSSDDAEIIRVAREVGCEVPFVRPAELARDETPGIEPVLHALEQVPGYDYVVLLQPTSPFRSAEDIDRCIEACVGGAAPSCVTVTAPEKSPFWMFTLNRESRLSPLLPEPPGFSRRQDLPEVYALNGAVYVARTAWLLERRSFIGPETAGCIMSKEHSVDIDTEDDFALCEFRLSANR</sequence>
<keyword evidence="2" id="KW-1185">Reference proteome</keyword>
<protein>
    <recommendedName>
        <fullName evidence="3">Acylneuraminate cytidylyltransferase</fullName>
    </recommendedName>
</protein>
<dbReference type="RefSeq" id="WP_183353895.1">
    <property type="nucleotide sequence ID" value="NZ_BLXX01000003.1"/>
</dbReference>
<reference evidence="2" key="1">
    <citation type="submission" date="2020-06" db="EMBL/GenBank/DDBJ databases">
        <title>Draft genomic sequence of Geomonas sp. Red330.</title>
        <authorList>
            <person name="Itoh H."/>
            <person name="Zhenxing X."/>
            <person name="Ushijima N."/>
            <person name="Masuda Y."/>
            <person name="Shiratori Y."/>
            <person name="Senoo K."/>
        </authorList>
    </citation>
    <scope>NUCLEOTIDE SEQUENCE [LARGE SCALE GENOMIC DNA]</scope>
    <source>
        <strain evidence="2">Red330</strain>
    </source>
</reference>
<dbReference type="SUPFAM" id="SSF53448">
    <property type="entry name" value="Nucleotide-diphospho-sugar transferases"/>
    <property type="match status" value="1"/>
</dbReference>
<dbReference type="Proteomes" id="UP000556026">
    <property type="component" value="Unassembled WGS sequence"/>
</dbReference>
<dbReference type="Pfam" id="PF02348">
    <property type="entry name" value="CTP_transf_3"/>
    <property type="match status" value="1"/>
</dbReference>
<name>A0A6V8MGG6_9BACT</name>
<dbReference type="EMBL" id="BLXX01000003">
    <property type="protein sequence ID" value="GFO59047.1"/>
    <property type="molecule type" value="Genomic_DNA"/>
</dbReference>
<dbReference type="InterPro" id="IPR050793">
    <property type="entry name" value="CMP-NeuNAc_synthase"/>
</dbReference>
<gene>
    <name evidence="1" type="ORF">GMST_13720</name>
</gene>
<dbReference type="PANTHER" id="PTHR21485">
    <property type="entry name" value="HAD SUPERFAMILY MEMBERS CMAS AND KDSC"/>
    <property type="match status" value="1"/>
</dbReference>
<organism evidence="1 2">
    <name type="scientific">Geomonas silvestris</name>
    <dbReference type="NCBI Taxonomy" id="2740184"/>
    <lineage>
        <taxon>Bacteria</taxon>
        <taxon>Pseudomonadati</taxon>
        <taxon>Thermodesulfobacteriota</taxon>
        <taxon>Desulfuromonadia</taxon>
        <taxon>Geobacterales</taxon>
        <taxon>Geobacteraceae</taxon>
        <taxon>Geomonas</taxon>
    </lineage>
</organism>
<comment type="caution">
    <text evidence="1">The sequence shown here is derived from an EMBL/GenBank/DDBJ whole genome shotgun (WGS) entry which is preliminary data.</text>
</comment>
<dbReference type="AlphaFoldDB" id="A0A6V8MGG6"/>
<dbReference type="InterPro" id="IPR029044">
    <property type="entry name" value="Nucleotide-diphossugar_trans"/>
</dbReference>
<evidence type="ECO:0000313" key="2">
    <source>
        <dbReference type="Proteomes" id="UP000556026"/>
    </source>
</evidence>
<accession>A0A6V8MGG6</accession>
<dbReference type="Gene3D" id="3.90.550.10">
    <property type="entry name" value="Spore Coat Polysaccharide Biosynthesis Protein SpsA, Chain A"/>
    <property type="match status" value="1"/>
</dbReference>
<evidence type="ECO:0000313" key="1">
    <source>
        <dbReference type="EMBL" id="GFO59047.1"/>
    </source>
</evidence>
<dbReference type="InterPro" id="IPR003329">
    <property type="entry name" value="Cytidylyl_trans"/>
</dbReference>